<proteinExistence type="inferred from homology"/>
<dbReference type="PANTHER" id="PTHR10015">
    <property type="entry name" value="HEAT SHOCK TRANSCRIPTION FACTOR"/>
    <property type="match status" value="1"/>
</dbReference>
<dbReference type="InterPro" id="IPR036388">
    <property type="entry name" value="WH-like_DNA-bd_sf"/>
</dbReference>
<evidence type="ECO:0000256" key="6">
    <source>
        <dbReference type="SAM" id="Coils"/>
    </source>
</evidence>
<dbReference type="Pfam" id="PF00447">
    <property type="entry name" value="HSF_DNA-bind"/>
    <property type="match status" value="1"/>
</dbReference>
<evidence type="ECO:0000313" key="8">
    <source>
        <dbReference type="EMBL" id="KAK6147144.1"/>
    </source>
</evidence>
<evidence type="ECO:0000313" key="9">
    <source>
        <dbReference type="Proteomes" id="UP001318860"/>
    </source>
</evidence>
<accession>A0ABR0WJ84</accession>
<evidence type="ECO:0000259" key="7">
    <source>
        <dbReference type="PROSITE" id="PS00434"/>
    </source>
</evidence>
<comment type="subcellular location">
    <subcellularLocation>
        <location evidence="1">Nucleus</location>
    </subcellularLocation>
</comment>
<organism evidence="8 9">
    <name type="scientific">Rehmannia glutinosa</name>
    <name type="common">Chinese foxglove</name>
    <dbReference type="NCBI Taxonomy" id="99300"/>
    <lineage>
        <taxon>Eukaryota</taxon>
        <taxon>Viridiplantae</taxon>
        <taxon>Streptophyta</taxon>
        <taxon>Embryophyta</taxon>
        <taxon>Tracheophyta</taxon>
        <taxon>Spermatophyta</taxon>
        <taxon>Magnoliopsida</taxon>
        <taxon>eudicotyledons</taxon>
        <taxon>Gunneridae</taxon>
        <taxon>Pentapetalae</taxon>
        <taxon>asterids</taxon>
        <taxon>lamiids</taxon>
        <taxon>Lamiales</taxon>
        <taxon>Orobanchaceae</taxon>
        <taxon>Rehmannieae</taxon>
        <taxon>Rehmannia</taxon>
    </lineage>
</organism>
<dbReference type="Proteomes" id="UP001318860">
    <property type="component" value="Unassembled WGS sequence"/>
</dbReference>
<dbReference type="EMBL" id="JABTTQ020000010">
    <property type="protein sequence ID" value="KAK6147144.1"/>
    <property type="molecule type" value="Genomic_DNA"/>
</dbReference>
<keyword evidence="4" id="KW-0539">Nucleus</keyword>
<gene>
    <name evidence="8" type="ORF">DH2020_018056</name>
</gene>
<comment type="similarity">
    <text evidence="5">Belongs to the HSF family.</text>
</comment>
<evidence type="ECO:0000256" key="1">
    <source>
        <dbReference type="ARBA" id="ARBA00004123"/>
    </source>
</evidence>
<protein>
    <recommendedName>
        <fullName evidence="7">HSF-type DNA-binding domain-containing protein</fullName>
    </recommendedName>
</protein>
<evidence type="ECO:0000256" key="3">
    <source>
        <dbReference type="ARBA" id="ARBA00023125"/>
    </source>
</evidence>
<evidence type="ECO:0000256" key="4">
    <source>
        <dbReference type="ARBA" id="ARBA00023242"/>
    </source>
</evidence>
<evidence type="ECO:0000256" key="5">
    <source>
        <dbReference type="RuleBase" id="RU004020"/>
    </source>
</evidence>
<dbReference type="PRINTS" id="PR00056">
    <property type="entry name" value="HSFDOMAIN"/>
</dbReference>
<feature type="domain" description="HSF-type DNA-binding" evidence="7">
    <location>
        <begin position="88"/>
        <end position="112"/>
    </location>
</feature>
<keyword evidence="3" id="KW-0238">DNA-binding</keyword>
<comment type="caution">
    <text evidence="8">The sequence shown here is derived from an EMBL/GenBank/DDBJ whole genome shotgun (WGS) entry which is preliminary data.</text>
</comment>
<dbReference type="SUPFAM" id="SSF46785">
    <property type="entry name" value="Winged helix' DNA-binding domain"/>
    <property type="match status" value="1"/>
</dbReference>
<dbReference type="Gene3D" id="1.10.10.10">
    <property type="entry name" value="Winged helix-like DNA-binding domain superfamily/Winged helix DNA-binding domain"/>
    <property type="match status" value="1"/>
</dbReference>
<dbReference type="SMART" id="SM00415">
    <property type="entry name" value="HSF"/>
    <property type="match status" value="1"/>
</dbReference>
<dbReference type="InterPro" id="IPR036390">
    <property type="entry name" value="WH_DNA-bd_sf"/>
</dbReference>
<feature type="coiled-coil region" evidence="6">
    <location>
        <begin position="149"/>
        <end position="204"/>
    </location>
</feature>
<evidence type="ECO:0000256" key="2">
    <source>
        <dbReference type="ARBA" id="ARBA00023016"/>
    </source>
</evidence>
<keyword evidence="2" id="KW-0346">Stress response</keyword>
<sequence length="357" mass="40908">MMGSSENFPAPDTATFPLDSRFEFKAGTESLSGVPKPMESLHETPIPPFLSKTYDLVDDPSLDYIISWGEKGNSFVVWEPLEFARIILPRNFKHNNFSSFVRQLNTYGFRKIDTDKWEFTNERFVRGQRHLLRKIQRRRSAQSQPFVRSSRSFNEAAALEGEIEDLRKERRSIMHEVVELQQQQRGTIQQIEVVKEKLEAAEKRQKQMVSFLAKIFQNPAVLSRLQQPREKKTITPPRPIRKFMPSRVEDIAQDEVVDPVLEGKSVMNPQRQSENEFFVSLSEESNPPGLSIAGTENIMDFEDGVGICSSNTEMCGNINYYNVPELGVGSGLSDVWDIGCLQPAGNSEWWMDEYSPF</sequence>
<reference evidence="8 9" key="1">
    <citation type="journal article" date="2021" name="Comput. Struct. Biotechnol. J.">
        <title>De novo genome assembly of the potent medicinal plant Rehmannia glutinosa using nanopore technology.</title>
        <authorList>
            <person name="Ma L."/>
            <person name="Dong C."/>
            <person name="Song C."/>
            <person name="Wang X."/>
            <person name="Zheng X."/>
            <person name="Niu Y."/>
            <person name="Chen S."/>
            <person name="Feng W."/>
        </authorList>
    </citation>
    <scope>NUCLEOTIDE SEQUENCE [LARGE SCALE GENOMIC DNA]</scope>
    <source>
        <strain evidence="8">DH-2019</strain>
    </source>
</reference>
<dbReference type="PROSITE" id="PS00434">
    <property type="entry name" value="HSF_DOMAIN"/>
    <property type="match status" value="1"/>
</dbReference>
<dbReference type="InterPro" id="IPR000232">
    <property type="entry name" value="HSF_DNA-bd"/>
</dbReference>
<dbReference type="PANTHER" id="PTHR10015:SF337">
    <property type="entry name" value="HEAT STRESS TRANSCRIPTION FACTOR A-3"/>
    <property type="match status" value="1"/>
</dbReference>
<keyword evidence="9" id="KW-1185">Reference proteome</keyword>
<name>A0ABR0WJ84_REHGL</name>
<keyword evidence="6" id="KW-0175">Coiled coil</keyword>